<name>A0A140ICR8_9RHOO</name>
<dbReference type="Proteomes" id="UP000036902">
    <property type="component" value="Chromosome"/>
</dbReference>
<keyword evidence="7" id="KW-1185">Reference proteome</keyword>
<reference evidence="7" key="1">
    <citation type="submission" date="2016-03" db="EMBL/GenBank/DDBJ databases">
        <authorList>
            <person name="Ma C."/>
            <person name="Zhou S."/>
            <person name="Yang G."/>
        </authorList>
    </citation>
    <scope>NUCLEOTIDE SEQUENCE [LARGE SCALE GENOMIC DNA]</scope>
    <source>
        <strain evidence="7">SgZ-1</strain>
    </source>
</reference>
<dbReference type="SMART" id="SM00283">
    <property type="entry name" value="MA"/>
    <property type="match status" value="1"/>
</dbReference>
<dbReference type="EMBL" id="CP014646">
    <property type="protein sequence ID" value="AMO35543.1"/>
    <property type="molecule type" value="Genomic_DNA"/>
</dbReference>
<dbReference type="PROSITE" id="PS50111">
    <property type="entry name" value="CHEMOTAXIS_TRANSDUC_2"/>
    <property type="match status" value="1"/>
</dbReference>
<dbReference type="Gene3D" id="1.10.287.950">
    <property type="entry name" value="Methyl-accepting chemotaxis protein"/>
    <property type="match status" value="1"/>
</dbReference>
<dbReference type="KEGG" id="thu:AC731_000365"/>
<dbReference type="Pfam" id="PF00015">
    <property type="entry name" value="MCPsignal"/>
    <property type="match status" value="1"/>
</dbReference>
<gene>
    <name evidence="6" type="ORF">AC731_000365</name>
</gene>
<dbReference type="PANTHER" id="PTHR32089:SF112">
    <property type="entry name" value="LYSOZYME-LIKE PROTEIN-RELATED"/>
    <property type="match status" value="1"/>
</dbReference>
<dbReference type="GO" id="GO:0007165">
    <property type="term" value="P:signal transduction"/>
    <property type="evidence" value="ECO:0007669"/>
    <property type="project" value="UniProtKB-KW"/>
</dbReference>
<evidence type="ECO:0000256" key="2">
    <source>
        <dbReference type="PROSITE-ProRule" id="PRU00284"/>
    </source>
</evidence>
<evidence type="ECO:0000259" key="5">
    <source>
        <dbReference type="PROSITE" id="PS50111"/>
    </source>
</evidence>
<sequence length="422" mass="46814">MSSSTFLRRSVLMMIAIAVATGLTVYLLNTWFNGTFLPSIGISQPLGNAFGSILVVVASFFGVRVVSLAFFRDQAFGQGQKLEDLSHLRDRNEQVIREIAKELRSVPAFSAVLRKQLGSVVEQTEEAANSIGARLQTIDTVVERLNTFVADRSNESAELVHDSEVRIQNNQKLIARMQEYIEFRIREAREDQASVAQVVKEARSLESLTRLIKDIADQTNLLALNAAIEAARAGEAGRGFAVVADEVRKLSSETEKAVLSINQGIQGVANTIETQLEEKLNSSDLGEERKALNQFADQLAELGRSYEDILRTQSSAMDTVRQSSEELASMFMDALASVQFQDVTRQQIEHTSDAIIKLDQHLAALAERLEQSDNPSFSYTPLAEHLDEIYSHYVMDQQRNTHDEAIGRSSSARGANSKIELF</sequence>
<keyword evidence="1 2" id="KW-0807">Transducer</keyword>
<keyword evidence="4" id="KW-0472">Membrane</keyword>
<dbReference type="RefSeq" id="WP_004264706.1">
    <property type="nucleotide sequence ID" value="NZ_CP014646.1"/>
</dbReference>
<feature type="transmembrane region" description="Helical" evidence="4">
    <location>
        <begin position="12"/>
        <end position="29"/>
    </location>
</feature>
<keyword evidence="4" id="KW-1133">Transmembrane helix</keyword>
<evidence type="ECO:0000256" key="4">
    <source>
        <dbReference type="SAM" id="Phobius"/>
    </source>
</evidence>
<feature type="region of interest" description="Disordered" evidence="3">
    <location>
        <begin position="403"/>
        <end position="422"/>
    </location>
</feature>
<dbReference type="PANTHER" id="PTHR32089">
    <property type="entry name" value="METHYL-ACCEPTING CHEMOTAXIS PROTEIN MCPB"/>
    <property type="match status" value="1"/>
</dbReference>
<accession>A0A140ICR8</accession>
<dbReference type="SUPFAM" id="SSF58104">
    <property type="entry name" value="Methyl-accepting chemotaxis protein (MCP) signaling domain"/>
    <property type="match status" value="1"/>
</dbReference>
<proteinExistence type="predicted"/>
<dbReference type="GO" id="GO:0016020">
    <property type="term" value="C:membrane"/>
    <property type="evidence" value="ECO:0007669"/>
    <property type="project" value="InterPro"/>
</dbReference>
<feature type="domain" description="Methyl-accepting transducer" evidence="5">
    <location>
        <begin position="149"/>
        <end position="339"/>
    </location>
</feature>
<evidence type="ECO:0000313" key="7">
    <source>
        <dbReference type="Proteomes" id="UP000036902"/>
    </source>
</evidence>
<dbReference type="STRING" id="1134435.AC731_000365"/>
<keyword evidence="4" id="KW-0812">Transmembrane</keyword>
<dbReference type="InterPro" id="IPR004089">
    <property type="entry name" value="MCPsignal_dom"/>
</dbReference>
<evidence type="ECO:0000256" key="3">
    <source>
        <dbReference type="SAM" id="MobiDB-lite"/>
    </source>
</evidence>
<evidence type="ECO:0000313" key="6">
    <source>
        <dbReference type="EMBL" id="AMO35543.1"/>
    </source>
</evidence>
<evidence type="ECO:0000256" key="1">
    <source>
        <dbReference type="ARBA" id="ARBA00023224"/>
    </source>
</evidence>
<dbReference type="AlphaFoldDB" id="A0A140ICR8"/>
<protein>
    <submittedName>
        <fullName evidence="6">Chemotaxis protein</fullName>
    </submittedName>
</protein>
<feature type="transmembrane region" description="Helical" evidence="4">
    <location>
        <begin position="49"/>
        <end position="71"/>
    </location>
</feature>
<organism evidence="6 7">
    <name type="scientific">Thauera humireducens</name>
    <dbReference type="NCBI Taxonomy" id="1134435"/>
    <lineage>
        <taxon>Bacteria</taxon>
        <taxon>Pseudomonadati</taxon>
        <taxon>Pseudomonadota</taxon>
        <taxon>Betaproteobacteria</taxon>
        <taxon>Rhodocyclales</taxon>
        <taxon>Zoogloeaceae</taxon>
        <taxon>Thauera</taxon>
    </lineage>
</organism>